<gene>
    <name evidence="2" type="ORF">FB567DRAFT_520676</name>
</gene>
<dbReference type="AlphaFoldDB" id="A0A8K0RBT4"/>
<evidence type="ECO:0000259" key="1">
    <source>
        <dbReference type="Pfam" id="PF00144"/>
    </source>
</evidence>
<protein>
    <submittedName>
        <fullName evidence="2">Beta-lactamase</fullName>
    </submittedName>
</protein>
<dbReference type="SUPFAM" id="SSF56601">
    <property type="entry name" value="beta-lactamase/transpeptidase-like"/>
    <property type="match status" value="1"/>
</dbReference>
<proteinExistence type="predicted"/>
<feature type="domain" description="Beta-lactamase-related" evidence="1">
    <location>
        <begin position="25"/>
        <end position="369"/>
    </location>
</feature>
<accession>A0A8K0RBT4</accession>
<dbReference type="PANTHER" id="PTHR43319:SF3">
    <property type="entry name" value="BETA-LACTAMASE-RELATED DOMAIN-CONTAINING PROTEIN"/>
    <property type="match status" value="1"/>
</dbReference>
<dbReference type="EMBL" id="JAGMVJ010000005">
    <property type="protein sequence ID" value="KAH7090815.1"/>
    <property type="molecule type" value="Genomic_DNA"/>
</dbReference>
<name>A0A8K0RBT4_9PLEO</name>
<dbReference type="InterPro" id="IPR001466">
    <property type="entry name" value="Beta-lactam-related"/>
</dbReference>
<dbReference type="InterPro" id="IPR012338">
    <property type="entry name" value="Beta-lactam/transpept-like"/>
</dbReference>
<organism evidence="2 3">
    <name type="scientific">Paraphoma chrysanthemicola</name>
    <dbReference type="NCBI Taxonomy" id="798071"/>
    <lineage>
        <taxon>Eukaryota</taxon>
        <taxon>Fungi</taxon>
        <taxon>Dikarya</taxon>
        <taxon>Ascomycota</taxon>
        <taxon>Pezizomycotina</taxon>
        <taxon>Dothideomycetes</taxon>
        <taxon>Pleosporomycetidae</taxon>
        <taxon>Pleosporales</taxon>
        <taxon>Pleosporineae</taxon>
        <taxon>Phaeosphaeriaceae</taxon>
        <taxon>Paraphoma</taxon>
    </lineage>
</organism>
<reference evidence="2" key="1">
    <citation type="journal article" date="2021" name="Nat. Commun.">
        <title>Genetic determinants of endophytism in the Arabidopsis root mycobiome.</title>
        <authorList>
            <person name="Mesny F."/>
            <person name="Miyauchi S."/>
            <person name="Thiergart T."/>
            <person name="Pickel B."/>
            <person name="Atanasova L."/>
            <person name="Karlsson M."/>
            <person name="Huettel B."/>
            <person name="Barry K.W."/>
            <person name="Haridas S."/>
            <person name="Chen C."/>
            <person name="Bauer D."/>
            <person name="Andreopoulos W."/>
            <person name="Pangilinan J."/>
            <person name="LaButti K."/>
            <person name="Riley R."/>
            <person name="Lipzen A."/>
            <person name="Clum A."/>
            <person name="Drula E."/>
            <person name="Henrissat B."/>
            <person name="Kohler A."/>
            <person name="Grigoriev I.V."/>
            <person name="Martin F.M."/>
            <person name="Hacquard S."/>
        </authorList>
    </citation>
    <scope>NUCLEOTIDE SEQUENCE</scope>
    <source>
        <strain evidence="2">MPI-SDFR-AT-0120</strain>
    </source>
</reference>
<dbReference type="Gene3D" id="3.40.710.10">
    <property type="entry name" value="DD-peptidase/beta-lactamase superfamily"/>
    <property type="match status" value="1"/>
</dbReference>
<sequence length="389" mass="42525">MASVHGSYDNRFKAVPALLKASIAEDKDIGASIFVNLDGKDVVNIWGGYTDETRTQEWQEDTIVHVWSVSKTITSLAVLLCIERGLLDPSEKVAKYWPEFAVNGKEDIEVRHLLSHASGLCGWAQKVSTYDVCDFDKSVKMLEEQAPMFKPGSASGYHSMTMGHLISALLSRVTGKPFRQFVQDELAQPLGADFQYGVKETDLSRVAMLSSPPPSHLPDTELDYTDPSSTLANPSMPATEANKPFWRSAELASTNGHSNAAGVGRIMSTVSLGGTNGGRELLSPATIDLIFQEQQNGRDLVIGRIIKWGMGFALTGKGTIMEWLPEGRICTWGGWGGSIVIMDLERKLTVTYMMNRMDGTMLGGKRTKAYVQTVYAALGVALELPPDEQ</sequence>
<dbReference type="Pfam" id="PF00144">
    <property type="entry name" value="Beta-lactamase"/>
    <property type="match status" value="1"/>
</dbReference>
<evidence type="ECO:0000313" key="2">
    <source>
        <dbReference type="EMBL" id="KAH7090815.1"/>
    </source>
</evidence>
<dbReference type="PANTHER" id="PTHR43319">
    <property type="entry name" value="BETA-LACTAMASE-RELATED"/>
    <property type="match status" value="1"/>
</dbReference>
<dbReference type="InterPro" id="IPR052907">
    <property type="entry name" value="Beta-lactamase/esterase"/>
</dbReference>
<comment type="caution">
    <text evidence="2">The sequence shown here is derived from an EMBL/GenBank/DDBJ whole genome shotgun (WGS) entry which is preliminary data.</text>
</comment>
<dbReference type="Proteomes" id="UP000813461">
    <property type="component" value="Unassembled WGS sequence"/>
</dbReference>
<evidence type="ECO:0000313" key="3">
    <source>
        <dbReference type="Proteomes" id="UP000813461"/>
    </source>
</evidence>
<dbReference type="OrthoDB" id="5946976at2759"/>
<keyword evidence="3" id="KW-1185">Reference proteome</keyword>